<dbReference type="RefSeq" id="WP_215624925.1">
    <property type="nucleotide sequence ID" value="NZ_CP067089.2"/>
</dbReference>
<evidence type="ECO:0000313" key="1">
    <source>
        <dbReference type="EMBL" id="QQO07619.1"/>
    </source>
</evidence>
<gene>
    <name evidence="1" type="ORF">JFL75_11745</name>
</gene>
<accession>A0A7T7XJL0</accession>
<dbReference type="Proteomes" id="UP000595917">
    <property type="component" value="Chromosome"/>
</dbReference>
<dbReference type="KEGG" id="bhc:JFL75_11745"/>
<name>A0A7T7XJL0_9SPIR</name>
<sequence length="95" mass="11038">MIKIFSERYYELKNTLEKMLILLNQSNDSVYAHQTVSEVKDFITESIKAINRNKEIDKEKLLYLLLPTGSLQEISIENGWGEEFLKLASKVETLV</sequence>
<dbReference type="EMBL" id="CP067089">
    <property type="protein sequence ID" value="QQO07619.1"/>
    <property type="molecule type" value="Genomic_DNA"/>
</dbReference>
<organism evidence="1 2">
    <name type="scientific">Breznakiella homolactica</name>
    <dbReference type="NCBI Taxonomy" id="2798577"/>
    <lineage>
        <taxon>Bacteria</taxon>
        <taxon>Pseudomonadati</taxon>
        <taxon>Spirochaetota</taxon>
        <taxon>Spirochaetia</taxon>
        <taxon>Spirochaetales</taxon>
        <taxon>Breznakiellaceae</taxon>
        <taxon>Breznakiella</taxon>
    </lineage>
</organism>
<keyword evidence="2" id="KW-1185">Reference proteome</keyword>
<protein>
    <submittedName>
        <fullName evidence="1">Uncharacterized protein</fullName>
    </submittedName>
</protein>
<proteinExistence type="predicted"/>
<dbReference type="AlphaFoldDB" id="A0A7T7XJL0"/>
<reference evidence="1" key="1">
    <citation type="submission" date="2021-01" db="EMBL/GenBank/DDBJ databases">
        <title>Description of Breznakiella homolactica.</title>
        <authorList>
            <person name="Song Y."/>
            <person name="Brune A."/>
        </authorList>
    </citation>
    <scope>NUCLEOTIDE SEQUENCE</scope>
    <source>
        <strain evidence="1">RmG30</strain>
    </source>
</reference>
<evidence type="ECO:0000313" key="2">
    <source>
        <dbReference type="Proteomes" id="UP000595917"/>
    </source>
</evidence>